<name>A0A5C6DX90_9BACT</name>
<dbReference type="Gene3D" id="3.30.70.1290">
    <property type="entry name" value="Transposase IS200-like"/>
    <property type="match status" value="1"/>
</dbReference>
<accession>A0A5C6DX90</accession>
<dbReference type="InterPro" id="IPR002686">
    <property type="entry name" value="Transposase_17"/>
</dbReference>
<comment type="caution">
    <text evidence="3">The sequence shown here is derived from an EMBL/GenBank/DDBJ whole genome shotgun (WGS) entry which is preliminary data.</text>
</comment>
<evidence type="ECO:0000259" key="2">
    <source>
        <dbReference type="SMART" id="SM01321"/>
    </source>
</evidence>
<keyword evidence="1" id="KW-0812">Transmembrane</keyword>
<protein>
    <submittedName>
        <fullName evidence="3">Transposase IS200 like protein</fullName>
    </submittedName>
</protein>
<dbReference type="SUPFAM" id="SSF143422">
    <property type="entry name" value="Transposase IS200-like"/>
    <property type="match status" value="1"/>
</dbReference>
<feature type="transmembrane region" description="Helical" evidence="1">
    <location>
        <begin position="12"/>
        <end position="34"/>
    </location>
</feature>
<evidence type="ECO:0000313" key="4">
    <source>
        <dbReference type="Proteomes" id="UP000319143"/>
    </source>
</evidence>
<dbReference type="InterPro" id="IPR036515">
    <property type="entry name" value="Transposase_17_sf"/>
</dbReference>
<evidence type="ECO:0000313" key="3">
    <source>
        <dbReference type="EMBL" id="TWU39636.1"/>
    </source>
</evidence>
<dbReference type="AlphaFoldDB" id="A0A5C6DX90"/>
<dbReference type="EMBL" id="SJPV01000003">
    <property type="protein sequence ID" value="TWU39636.1"/>
    <property type="molecule type" value="Genomic_DNA"/>
</dbReference>
<keyword evidence="4" id="KW-1185">Reference proteome</keyword>
<dbReference type="OrthoDB" id="9794403at2"/>
<dbReference type="Proteomes" id="UP000319143">
    <property type="component" value="Unassembled WGS sequence"/>
</dbReference>
<feature type="domain" description="Transposase IS200-like" evidence="2">
    <location>
        <begin position="14"/>
        <end position="197"/>
    </location>
</feature>
<dbReference type="PANTHER" id="PTHR36966:SF1">
    <property type="entry name" value="REP-ASSOCIATED TYROSINE TRANSPOSASE"/>
    <property type="match status" value="1"/>
</dbReference>
<sequence length="230" mass="26879">MEIIHKRALPHWYVSGAAYFVTYRIAGTLPISVIKELRERKQQLLARPPDCPDDGYRGYVNKLLFAAYEKHLDQMSDIDWLRDPRIASILRQNLYHHDSSKYHLHAYCIMPNHVHVLFTPCPLELVKHSNEEEHTVGETPDAGSPLSRIMHSLKSYTANQANKVMKRTGTFWQPESYDHWVRDDEELERIVFYIRGNPVSAGLVTRHQDWYWSSCHDRLLLDGDTSAWLP</sequence>
<organism evidence="3 4">
    <name type="scientific">Novipirellula artificiosorum</name>
    <dbReference type="NCBI Taxonomy" id="2528016"/>
    <lineage>
        <taxon>Bacteria</taxon>
        <taxon>Pseudomonadati</taxon>
        <taxon>Planctomycetota</taxon>
        <taxon>Planctomycetia</taxon>
        <taxon>Pirellulales</taxon>
        <taxon>Pirellulaceae</taxon>
        <taxon>Novipirellula</taxon>
    </lineage>
</organism>
<keyword evidence="1" id="KW-0472">Membrane</keyword>
<dbReference type="InterPro" id="IPR052715">
    <property type="entry name" value="RAYT_transposase"/>
</dbReference>
<gene>
    <name evidence="3" type="ORF">Poly41_24910</name>
</gene>
<reference evidence="3 4" key="1">
    <citation type="submission" date="2019-02" db="EMBL/GenBank/DDBJ databases">
        <title>Deep-cultivation of Planctomycetes and their phenomic and genomic characterization uncovers novel biology.</title>
        <authorList>
            <person name="Wiegand S."/>
            <person name="Jogler M."/>
            <person name="Boedeker C."/>
            <person name="Pinto D."/>
            <person name="Vollmers J."/>
            <person name="Rivas-Marin E."/>
            <person name="Kohn T."/>
            <person name="Peeters S.H."/>
            <person name="Heuer A."/>
            <person name="Rast P."/>
            <person name="Oberbeckmann S."/>
            <person name="Bunk B."/>
            <person name="Jeske O."/>
            <person name="Meyerdierks A."/>
            <person name="Storesund J.E."/>
            <person name="Kallscheuer N."/>
            <person name="Luecker S."/>
            <person name="Lage O.M."/>
            <person name="Pohl T."/>
            <person name="Merkel B.J."/>
            <person name="Hornburger P."/>
            <person name="Mueller R.-W."/>
            <person name="Bruemmer F."/>
            <person name="Labrenz M."/>
            <person name="Spormann A.M."/>
            <person name="Op Den Camp H."/>
            <person name="Overmann J."/>
            <person name="Amann R."/>
            <person name="Jetten M.S.M."/>
            <person name="Mascher T."/>
            <person name="Medema M.H."/>
            <person name="Devos D.P."/>
            <person name="Kaster A.-K."/>
            <person name="Ovreas L."/>
            <person name="Rohde M."/>
            <person name="Galperin M.Y."/>
            <person name="Jogler C."/>
        </authorList>
    </citation>
    <scope>NUCLEOTIDE SEQUENCE [LARGE SCALE GENOMIC DNA]</scope>
    <source>
        <strain evidence="3 4">Poly41</strain>
    </source>
</reference>
<dbReference type="GO" id="GO:0043565">
    <property type="term" value="F:sequence-specific DNA binding"/>
    <property type="evidence" value="ECO:0007669"/>
    <property type="project" value="TreeGrafter"/>
</dbReference>
<dbReference type="PANTHER" id="PTHR36966">
    <property type="entry name" value="REP-ASSOCIATED TYROSINE TRANSPOSASE"/>
    <property type="match status" value="1"/>
</dbReference>
<dbReference type="RefSeq" id="WP_146526345.1">
    <property type="nucleotide sequence ID" value="NZ_SJPV01000003.1"/>
</dbReference>
<dbReference type="GO" id="GO:0006313">
    <property type="term" value="P:DNA transposition"/>
    <property type="evidence" value="ECO:0007669"/>
    <property type="project" value="InterPro"/>
</dbReference>
<evidence type="ECO:0000256" key="1">
    <source>
        <dbReference type="SAM" id="Phobius"/>
    </source>
</evidence>
<dbReference type="GO" id="GO:0004803">
    <property type="term" value="F:transposase activity"/>
    <property type="evidence" value="ECO:0007669"/>
    <property type="project" value="InterPro"/>
</dbReference>
<proteinExistence type="predicted"/>
<keyword evidence="1" id="KW-1133">Transmembrane helix</keyword>
<dbReference type="SMART" id="SM01321">
    <property type="entry name" value="Y1_Tnp"/>
    <property type="match status" value="1"/>
</dbReference>